<organism evidence="1 2">
    <name type="scientific">Candidatus Ghiorseimicrobium undicola</name>
    <dbReference type="NCBI Taxonomy" id="1974746"/>
    <lineage>
        <taxon>Bacteria</taxon>
        <taxon>Pseudomonadati</taxon>
        <taxon>Candidatus Omnitrophota</taxon>
        <taxon>Candidatus Ghiorseimicrobium</taxon>
    </lineage>
</organism>
<reference evidence="1 2" key="1">
    <citation type="submission" date="2017-09" db="EMBL/GenBank/DDBJ databases">
        <title>Depth-based differentiation of microbial function through sediment-hosted aquifers and enrichment of novel symbionts in the deep terrestrial subsurface.</title>
        <authorList>
            <person name="Probst A.J."/>
            <person name="Ladd B."/>
            <person name="Jarett J.K."/>
            <person name="Geller-Mcgrath D.E."/>
            <person name="Sieber C.M."/>
            <person name="Emerson J.B."/>
            <person name="Anantharaman K."/>
            <person name="Thomas B.C."/>
            <person name="Malmstrom R."/>
            <person name="Stieglmeier M."/>
            <person name="Klingl A."/>
            <person name="Woyke T."/>
            <person name="Ryan C.M."/>
            <person name="Banfield J.F."/>
        </authorList>
    </citation>
    <scope>NUCLEOTIDE SEQUENCE [LARGE SCALE GENOMIC DNA]</scope>
    <source>
        <strain evidence="1">CG11_big_fil_rev_8_21_14_0_20_42_13</strain>
    </source>
</reference>
<sequence>MPDLAPRLDKIIEQDRRYKLDAYDFVLAALSYTQKKIKKGGHVSGQELLLGIKEYALEQFGGLSAIVFEHWGIKKTEDFGEIVFNMVGENILHRTANDTKKDFKNGYKFEEVFRATYDIESR</sequence>
<dbReference type="NCBIfam" id="TIGR04138">
    <property type="entry name" value="Plancto_Ver_chp"/>
    <property type="match status" value="1"/>
</dbReference>
<proteinExistence type="predicted"/>
<gene>
    <name evidence="1" type="ORF">COV72_07960</name>
</gene>
<protein>
    <submittedName>
        <fullName evidence="1">Uncharacterized protein</fullName>
    </submittedName>
</protein>
<evidence type="ECO:0000313" key="2">
    <source>
        <dbReference type="Proteomes" id="UP000229641"/>
    </source>
</evidence>
<comment type="caution">
    <text evidence="1">The sequence shown here is derived from an EMBL/GenBank/DDBJ whole genome shotgun (WGS) entry which is preliminary data.</text>
</comment>
<dbReference type="EMBL" id="PCWA01000097">
    <property type="protein sequence ID" value="PIQ88552.1"/>
    <property type="molecule type" value="Genomic_DNA"/>
</dbReference>
<dbReference type="AlphaFoldDB" id="A0A2H0LVY0"/>
<dbReference type="InterPro" id="IPR026406">
    <property type="entry name" value="Ver/Plancto_CHP"/>
</dbReference>
<accession>A0A2H0LVY0</accession>
<dbReference type="Proteomes" id="UP000229641">
    <property type="component" value="Unassembled WGS sequence"/>
</dbReference>
<name>A0A2H0LVY0_9BACT</name>
<evidence type="ECO:0000313" key="1">
    <source>
        <dbReference type="EMBL" id="PIQ88552.1"/>
    </source>
</evidence>